<dbReference type="OrthoDB" id="4962633at2"/>
<name>A0A516G7T8_9MICO</name>
<evidence type="ECO:0000313" key="6">
    <source>
        <dbReference type="EMBL" id="QDO87593.1"/>
    </source>
</evidence>
<keyword evidence="4" id="KW-0472">Membrane</keyword>
<dbReference type="InterPro" id="IPR008628">
    <property type="entry name" value="GPP34-like"/>
</dbReference>
<keyword evidence="2" id="KW-0333">Golgi apparatus</keyword>
<proteinExistence type="predicted"/>
<evidence type="ECO:0000256" key="3">
    <source>
        <dbReference type="ARBA" id="ARBA00023121"/>
    </source>
</evidence>
<evidence type="ECO:0000256" key="5">
    <source>
        <dbReference type="SAM" id="MobiDB-lite"/>
    </source>
</evidence>
<dbReference type="Gene3D" id="1.10.3630.10">
    <property type="entry name" value="yeast vps74-n-term truncation variant domain like"/>
    <property type="match status" value="1"/>
</dbReference>
<accession>A0A516G7T8</accession>
<dbReference type="GO" id="GO:0005737">
    <property type="term" value="C:cytoplasm"/>
    <property type="evidence" value="ECO:0007669"/>
    <property type="project" value="UniProtKB-ARBA"/>
</dbReference>
<comment type="subcellular location">
    <subcellularLocation>
        <location evidence="1">Golgi apparatus membrane</location>
        <topology evidence="1">Peripheral membrane protein</topology>
        <orientation evidence="1">Cytoplasmic side</orientation>
    </subcellularLocation>
</comment>
<organism evidence="6 7">
    <name type="scientific">Ornithinimicrobium ciconiae</name>
    <dbReference type="NCBI Taxonomy" id="2594265"/>
    <lineage>
        <taxon>Bacteria</taxon>
        <taxon>Bacillati</taxon>
        <taxon>Actinomycetota</taxon>
        <taxon>Actinomycetes</taxon>
        <taxon>Micrococcales</taxon>
        <taxon>Ornithinimicrobiaceae</taxon>
        <taxon>Ornithinimicrobium</taxon>
    </lineage>
</organism>
<feature type="compositionally biased region" description="Basic and acidic residues" evidence="5">
    <location>
        <begin position="82"/>
        <end position="92"/>
    </location>
</feature>
<evidence type="ECO:0000256" key="4">
    <source>
        <dbReference type="ARBA" id="ARBA00023136"/>
    </source>
</evidence>
<keyword evidence="7" id="KW-1185">Reference proteome</keyword>
<dbReference type="KEGG" id="orz:FNH13_03955"/>
<dbReference type="Pfam" id="PF05719">
    <property type="entry name" value="GPP34"/>
    <property type="match status" value="1"/>
</dbReference>
<evidence type="ECO:0000313" key="7">
    <source>
        <dbReference type="Proteomes" id="UP000315395"/>
    </source>
</evidence>
<reference evidence="6 7" key="1">
    <citation type="submission" date="2019-07" db="EMBL/GenBank/DDBJ databases">
        <title>complete genome sequencing of Ornithinimicrobium sp. H23M54.</title>
        <authorList>
            <person name="Bae J.-W."/>
            <person name="Lee S.-Y."/>
        </authorList>
    </citation>
    <scope>NUCLEOTIDE SEQUENCE [LARGE SCALE GENOMIC DNA]</scope>
    <source>
        <strain evidence="6 7">H23M54</strain>
    </source>
</reference>
<gene>
    <name evidence="6" type="ORF">FNH13_03955</name>
</gene>
<dbReference type="EMBL" id="CP041616">
    <property type="protein sequence ID" value="QDO87593.1"/>
    <property type="molecule type" value="Genomic_DNA"/>
</dbReference>
<dbReference type="Proteomes" id="UP000315395">
    <property type="component" value="Chromosome"/>
</dbReference>
<sequence>MLLTIGADLWQIVLDRLVARGLIRRRKSRILGVFRTTTRPATDGRHEAQLRSRIHQVLVDPGGTRPTHGGSRRGRHLGGRRQWAEHVTTRAP</sequence>
<dbReference type="InterPro" id="IPR038261">
    <property type="entry name" value="GPP34-like_sf"/>
</dbReference>
<feature type="compositionally biased region" description="Basic residues" evidence="5">
    <location>
        <begin position="70"/>
        <end position="79"/>
    </location>
</feature>
<dbReference type="GO" id="GO:0070273">
    <property type="term" value="F:phosphatidylinositol-4-phosphate binding"/>
    <property type="evidence" value="ECO:0007669"/>
    <property type="project" value="InterPro"/>
</dbReference>
<feature type="region of interest" description="Disordered" evidence="5">
    <location>
        <begin position="59"/>
        <end position="92"/>
    </location>
</feature>
<dbReference type="AlphaFoldDB" id="A0A516G7T8"/>
<evidence type="ECO:0000256" key="2">
    <source>
        <dbReference type="ARBA" id="ARBA00023034"/>
    </source>
</evidence>
<protein>
    <submittedName>
        <fullName evidence="6">GPP34 family phosphoprotein</fullName>
    </submittedName>
</protein>
<evidence type="ECO:0000256" key="1">
    <source>
        <dbReference type="ARBA" id="ARBA00004255"/>
    </source>
</evidence>
<keyword evidence="3" id="KW-0446">Lipid-binding</keyword>
<dbReference type="GO" id="GO:0012505">
    <property type="term" value="C:endomembrane system"/>
    <property type="evidence" value="ECO:0007669"/>
    <property type="project" value="UniProtKB-ARBA"/>
</dbReference>